<gene>
    <name evidence="1" type="ORF">HPB51_007723</name>
</gene>
<reference evidence="1" key="2">
    <citation type="submission" date="2021-09" db="EMBL/GenBank/DDBJ databases">
        <authorList>
            <person name="Jia N."/>
            <person name="Wang J."/>
            <person name="Shi W."/>
            <person name="Du L."/>
            <person name="Sun Y."/>
            <person name="Zhan W."/>
            <person name="Jiang J."/>
            <person name="Wang Q."/>
            <person name="Zhang B."/>
            <person name="Ji P."/>
            <person name="Sakyi L.B."/>
            <person name="Cui X."/>
            <person name="Yuan T."/>
            <person name="Jiang B."/>
            <person name="Yang W."/>
            <person name="Lam T.T.-Y."/>
            <person name="Chang Q."/>
            <person name="Ding S."/>
            <person name="Wang X."/>
            <person name="Zhu J."/>
            <person name="Ruan X."/>
            <person name="Zhao L."/>
            <person name="Wei J."/>
            <person name="Que T."/>
            <person name="Du C."/>
            <person name="Cheng J."/>
            <person name="Dai P."/>
            <person name="Han X."/>
            <person name="Huang E."/>
            <person name="Gao Y."/>
            <person name="Liu J."/>
            <person name="Shao H."/>
            <person name="Ye R."/>
            <person name="Li L."/>
            <person name="Wei W."/>
            <person name="Wang X."/>
            <person name="Wang C."/>
            <person name="Huo Q."/>
            <person name="Li W."/>
            <person name="Guo W."/>
            <person name="Chen H."/>
            <person name="Chen S."/>
            <person name="Zhou L."/>
            <person name="Zhou L."/>
            <person name="Ni X."/>
            <person name="Tian J."/>
            <person name="Zhou Y."/>
            <person name="Sheng Y."/>
            <person name="Liu T."/>
            <person name="Pan Y."/>
            <person name="Xia L."/>
            <person name="Li J."/>
            <person name="Zhao F."/>
            <person name="Cao W."/>
        </authorList>
    </citation>
    <scope>NUCLEOTIDE SEQUENCE</scope>
    <source>
        <strain evidence="1">Rmic-2018</strain>
        <tissue evidence="1">Larvae</tissue>
    </source>
</reference>
<organism evidence="1 2">
    <name type="scientific">Rhipicephalus microplus</name>
    <name type="common">Cattle tick</name>
    <name type="synonym">Boophilus microplus</name>
    <dbReference type="NCBI Taxonomy" id="6941"/>
    <lineage>
        <taxon>Eukaryota</taxon>
        <taxon>Metazoa</taxon>
        <taxon>Ecdysozoa</taxon>
        <taxon>Arthropoda</taxon>
        <taxon>Chelicerata</taxon>
        <taxon>Arachnida</taxon>
        <taxon>Acari</taxon>
        <taxon>Parasitiformes</taxon>
        <taxon>Ixodida</taxon>
        <taxon>Ixodoidea</taxon>
        <taxon>Ixodidae</taxon>
        <taxon>Rhipicephalinae</taxon>
        <taxon>Rhipicephalus</taxon>
        <taxon>Boophilus</taxon>
    </lineage>
</organism>
<dbReference type="InterPro" id="IPR021109">
    <property type="entry name" value="Peptidase_aspartic_dom_sf"/>
</dbReference>
<dbReference type="EMBL" id="JABSTU010000007">
    <property type="protein sequence ID" value="KAH8025411.1"/>
    <property type="molecule type" value="Genomic_DNA"/>
</dbReference>
<keyword evidence="2" id="KW-1185">Reference proteome</keyword>
<accession>A0A9J6DTH6</accession>
<evidence type="ECO:0000313" key="2">
    <source>
        <dbReference type="Proteomes" id="UP000821866"/>
    </source>
</evidence>
<reference evidence="1" key="1">
    <citation type="journal article" date="2020" name="Cell">
        <title>Large-Scale Comparative Analyses of Tick Genomes Elucidate Their Genetic Diversity and Vector Capacities.</title>
        <authorList>
            <consortium name="Tick Genome and Microbiome Consortium (TIGMIC)"/>
            <person name="Jia N."/>
            <person name="Wang J."/>
            <person name="Shi W."/>
            <person name="Du L."/>
            <person name="Sun Y."/>
            <person name="Zhan W."/>
            <person name="Jiang J.F."/>
            <person name="Wang Q."/>
            <person name="Zhang B."/>
            <person name="Ji P."/>
            <person name="Bell-Sakyi L."/>
            <person name="Cui X.M."/>
            <person name="Yuan T.T."/>
            <person name="Jiang B.G."/>
            <person name="Yang W.F."/>
            <person name="Lam T.T."/>
            <person name="Chang Q.C."/>
            <person name="Ding S.J."/>
            <person name="Wang X.J."/>
            <person name="Zhu J.G."/>
            <person name="Ruan X.D."/>
            <person name="Zhao L."/>
            <person name="Wei J.T."/>
            <person name="Ye R.Z."/>
            <person name="Que T.C."/>
            <person name="Du C.H."/>
            <person name="Zhou Y.H."/>
            <person name="Cheng J.X."/>
            <person name="Dai P.F."/>
            <person name="Guo W.B."/>
            <person name="Han X.H."/>
            <person name="Huang E.J."/>
            <person name="Li L.F."/>
            <person name="Wei W."/>
            <person name="Gao Y.C."/>
            <person name="Liu J.Z."/>
            <person name="Shao H.Z."/>
            <person name="Wang X."/>
            <person name="Wang C.C."/>
            <person name="Yang T.C."/>
            <person name="Huo Q.B."/>
            <person name="Li W."/>
            <person name="Chen H.Y."/>
            <person name="Chen S.E."/>
            <person name="Zhou L.G."/>
            <person name="Ni X.B."/>
            <person name="Tian J.H."/>
            <person name="Sheng Y."/>
            <person name="Liu T."/>
            <person name="Pan Y.S."/>
            <person name="Xia L.Y."/>
            <person name="Li J."/>
            <person name="Zhao F."/>
            <person name="Cao W.C."/>
        </authorList>
    </citation>
    <scope>NUCLEOTIDE SEQUENCE</scope>
    <source>
        <strain evidence="1">Rmic-2018</strain>
    </source>
</reference>
<protein>
    <submittedName>
        <fullName evidence="1">Uncharacterized protein</fullName>
    </submittedName>
</protein>
<dbReference type="Gene3D" id="2.40.70.10">
    <property type="entry name" value="Acid Proteases"/>
    <property type="match status" value="1"/>
</dbReference>
<comment type="caution">
    <text evidence="1">The sequence shown here is derived from an EMBL/GenBank/DDBJ whole genome shotgun (WGS) entry which is preliminary data.</text>
</comment>
<name>A0A9J6DTH6_RHIMP</name>
<sequence length="244" mass="26967">MNSADDQFDICLAAYKRQRVRAQRKASAVLQSLQDQRASGLAGQANGLPPQLINSVNGSPLDEITSLKRMHVPPMVNCECSGVTVCALLNTSCPFSTMSEHTVHCLRYVTAWKQSPQDASALHQHLYALKTPVRGCVKYVDLEFGSWKQVYEFAVVEEPFPEVSLGIDFLRRSQSRKAELDFNKVDSQRSPSITPLSLFKQCLINFENATLLVGGVRGEKVQLLNAKDVTSQSMMTLASTTSLL</sequence>
<evidence type="ECO:0000313" key="1">
    <source>
        <dbReference type="EMBL" id="KAH8025411.1"/>
    </source>
</evidence>
<dbReference type="AlphaFoldDB" id="A0A9J6DTH6"/>
<proteinExistence type="predicted"/>
<dbReference type="Proteomes" id="UP000821866">
    <property type="component" value="Unassembled WGS sequence"/>
</dbReference>